<dbReference type="PROSITE" id="PS51257">
    <property type="entry name" value="PROKAR_LIPOPROTEIN"/>
    <property type="match status" value="1"/>
</dbReference>
<dbReference type="Pfam" id="PF10646">
    <property type="entry name" value="Germane"/>
    <property type="match status" value="2"/>
</dbReference>
<keyword evidence="3" id="KW-1185">Reference proteome</keyword>
<evidence type="ECO:0000313" key="3">
    <source>
        <dbReference type="Proteomes" id="UP000272490"/>
    </source>
</evidence>
<comment type="caution">
    <text evidence="2">The sequence shown here is derived from an EMBL/GenBank/DDBJ whole genome shotgun (WGS) entry which is preliminary data.</text>
</comment>
<protein>
    <submittedName>
        <fullName evidence="2">Spore gernimation protein</fullName>
    </submittedName>
</protein>
<sequence>MRNKFVIIVMVLLSITLVSCKKKEIQPLAENEYNIYYLNTNINTLVESRYTAASGKSDTNGLIKELMTHFLKVPDDLEAVGALPDKVTYQGFDIDGNILYLNFDTNYQGMDVTREILARAALAKTFTQIEGIEYISIRSGDQPLVNALGENVGLISDNNFINNVSNINSFEKATLMLYFADESGTKLVPEARDVFYDINTSKERIIVDELIKGPETAGLKATIPSDTKVVSVTMNEGICYVNFDEAFLNAIPDVLDSITIYSIVDSLSELPNISRVQILVNGKSDKKYNTISLGTSVERNLDYLKED</sequence>
<organism evidence="2 3">
    <name type="scientific">Lachnoanaerobaculum gingivalis</name>
    <dbReference type="NCBI Taxonomy" id="2490855"/>
    <lineage>
        <taxon>Bacteria</taxon>
        <taxon>Bacillati</taxon>
        <taxon>Bacillota</taxon>
        <taxon>Clostridia</taxon>
        <taxon>Lachnospirales</taxon>
        <taxon>Lachnospiraceae</taxon>
        <taxon>Lachnoanaerobaculum</taxon>
    </lineage>
</organism>
<dbReference type="SMART" id="SM00909">
    <property type="entry name" value="Germane"/>
    <property type="match status" value="2"/>
</dbReference>
<dbReference type="Proteomes" id="UP000272490">
    <property type="component" value="Unassembled WGS sequence"/>
</dbReference>
<dbReference type="AlphaFoldDB" id="A0A3P3QST4"/>
<dbReference type="OrthoDB" id="9809406at2"/>
<feature type="domain" description="GerMN" evidence="1">
    <location>
        <begin position="63"/>
        <end position="148"/>
    </location>
</feature>
<accession>A0A3P3QST4</accession>
<proteinExistence type="predicted"/>
<evidence type="ECO:0000313" key="2">
    <source>
        <dbReference type="EMBL" id="RRJ24241.1"/>
    </source>
</evidence>
<dbReference type="RefSeq" id="WP_128675169.1">
    <property type="nucleotide sequence ID" value="NZ_RRCO01000008.1"/>
</dbReference>
<evidence type="ECO:0000259" key="1">
    <source>
        <dbReference type="SMART" id="SM00909"/>
    </source>
</evidence>
<feature type="domain" description="GerMN" evidence="1">
    <location>
        <begin position="203"/>
        <end position="289"/>
    </location>
</feature>
<reference evidence="2 3" key="1">
    <citation type="submission" date="2018-11" db="EMBL/GenBank/DDBJ databases">
        <title>Genome sequencing of Lachnoanaerobaculum sp. KCOM 2030 (= ChDC B114).</title>
        <authorList>
            <person name="Kook J.-K."/>
            <person name="Park S.-N."/>
            <person name="Lim Y.K."/>
        </authorList>
    </citation>
    <scope>NUCLEOTIDE SEQUENCE [LARGE SCALE GENOMIC DNA]</scope>
    <source>
        <strain evidence="2 3">KCOM 2030</strain>
    </source>
</reference>
<dbReference type="EMBL" id="RRCO01000008">
    <property type="protein sequence ID" value="RRJ24241.1"/>
    <property type="molecule type" value="Genomic_DNA"/>
</dbReference>
<name>A0A3P3QST4_9FIRM</name>
<gene>
    <name evidence="2" type="ORF">EHV10_13915</name>
</gene>
<dbReference type="InterPro" id="IPR019606">
    <property type="entry name" value="GerMN"/>
</dbReference>